<evidence type="ECO:0000256" key="2">
    <source>
        <dbReference type="ARBA" id="ARBA00022692"/>
    </source>
</evidence>
<dbReference type="PANTHER" id="PTHR43359">
    <property type="entry name" value="FORMATE HYDROGENLYASE SUBUNIT 4"/>
    <property type="match status" value="1"/>
</dbReference>
<dbReference type="InterPro" id="IPR052561">
    <property type="entry name" value="ComplexI_Subunit1"/>
</dbReference>
<proteinExistence type="predicted"/>
<feature type="transmembrane region" description="Helical" evidence="5">
    <location>
        <begin position="236"/>
        <end position="257"/>
    </location>
</feature>
<evidence type="ECO:0000256" key="4">
    <source>
        <dbReference type="ARBA" id="ARBA00023136"/>
    </source>
</evidence>
<gene>
    <name evidence="6" type="ORF">ABH15_08750</name>
</gene>
<feature type="transmembrane region" description="Helical" evidence="5">
    <location>
        <begin position="78"/>
        <end position="100"/>
    </location>
</feature>
<feature type="transmembrane region" description="Helical" evidence="5">
    <location>
        <begin position="179"/>
        <end position="202"/>
    </location>
</feature>
<dbReference type="RefSeq" id="WP_128693978.1">
    <property type="nucleotide sequence ID" value="NZ_LHQS01000002.1"/>
</dbReference>
<keyword evidence="3 5" id="KW-1133">Transmembrane helix</keyword>
<keyword evidence="2 5" id="KW-0812">Transmembrane</keyword>
<dbReference type="GO" id="GO:0005886">
    <property type="term" value="C:plasma membrane"/>
    <property type="evidence" value="ECO:0007669"/>
    <property type="project" value="TreeGrafter"/>
</dbReference>
<keyword evidence="4 5" id="KW-0472">Membrane</keyword>
<dbReference type="AlphaFoldDB" id="A0A498H1K5"/>
<organism evidence="6 7">
    <name type="scientific">Methanoculleus taiwanensis</name>
    <dbReference type="NCBI Taxonomy" id="1550565"/>
    <lineage>
        <taxon>Archaea</taxon>
        <taxon>Methanobacteriati</taxon>
        <taxon>Methanobacteriota</taxon>
        <taxon>Stenosarchaea group</taxon>
        <taxon>Methanomicrobia</taxon>
        <taxon>Methanomicrobiales</taxon>
        <taxon>Methanomicrobiaceae</taxon>
        <taxon>Methanoculleus</taxon>
    </lineage>
</organism>
<reference evidence="6 7" key="1">
    <citation type="journal article" date="2015" name="Int. J. Syst. Evol. Microbiol.">
        <title>Methanoculleus taiwanensis sp. nov., a methanogen isolated from deep marine sediment at the deformation front area near Taiwan.</title>
        <authorList>
            <person name="Weng C.Y."/>
            <person name="Chen S.C."/>
            <person name="Lai M.C."/>
            <person name="Wu S.Y."/>
            <person name="Lin S."/>
            <person name="Yang T.F."/>
            <person name="Chen P.C."/>
        </authorList>
    </citation>
    <scope>NUCLEOTIDE SEQUENCE [LARGE SCALE GENOMIC DNA]</scope>
    <source>
        <strain evidence="6 7">CYW4</strain>
    </source>
</reference>
<evidence type="ECO:0000256" key="5">
    <source>
        <dbReference type="SAM" id="Phobius"/>
    </source>
</evidence>
<evidence type="ECO:0000256" key="1">
    <source>
        <dbReference type="ARBA" id="ARBA00004141"/>
    </source>
</evidence>
<comment type="subcellular location">
    <subcellularLocation>
        <location evidence="1">Membrane</location>
        <topology evidence="1">Multi-pass membrane protein</topology>
    </subcellularLocation>
</comment>
<evidence type="ECO:0000313" key="6">
    <source>
        <dbReference type="EMBL" id="RXE56225.1"/>
    </source>
</evidence>
<sequence length="335" mass="35612">MTLLETGLTVIVGTVAMAIFGIVAGLFFLGVDRKFAALMQARIGPPLRQPFIDTAKLLRKENIIPENAIPWLFNGAPILALASAITILLYLPFGSIMPIFGNAGDVILVMYLLTVPALAMVVGGFASGSPYATVGAQREMVILMAYELPLAIAIVAIAWRLSMAGIADPFSLVTIAANPIWGVVGPLGILGCLILLGILAWVTPAELSRIPFDAQEAETELAGGLLVEYSGKNFGLFYIAQGVKTIVMAALAVALFLPWNLSSFIAMAPAVALVADFAFFLVKVLLVVFFSISLIRVSMARFRITQVVSIYWIWLGLVGFLGLGLIAIDALLAGV</sequence>
<feature type="transmembrane region" description="Helical" evidence="5">
    <location>
        <begin position="277"/>
        <end position="299"/>
    </location>
</feature>
<protein>
    <submittedName>
        <fullName evidence="6">NADH dehydrogenase</fullName>
    </submittedName>
</protein>
<feature type="transmembrane region" description="Helical" evidence="5">
    <location>
        <begin position="311"/>
        <end position="333"/>
    </location>
</feature>
<dbReference type="InterPro" id="IPR001694">
    <property type="entry name" value="NADH_UbQ_OxRdtase_su1/FPO"/>
</dbReference>
<dbReference type="EMBL" id="LHQS01000002">
    <property type="protein sequence ID" value="RXE56225.1"/>
    <property type="molecule type" value="Genomic_DNA"/>
</dbReference>
<dbReference type="Proteomes" id="UP000290932">
    <property type="component" value="Unassembled WGS sequence"/>
</dbReference>
<feature type="transmembrane region" description="Helical" evidence="5">
    <location>
        <begin position="106"/>
        <end position="128"/>
    </location>
</feature>
<comment type="caution">
    <text evidence="6">The sequence shown here is derived from an EMBL/GenBank/DDBJ whole genome shotgun (WGS) entry which is preliminary data.</text>
</comment>
<name>A0A498H1K5_9EURY</name>
<feature type="transmembrane region" description="Helical" evidence="5">
    <location>
        <begin position="140"/>
        <end position="159"/>
    </location>
</feature>
<accession>A0A498H1K5</accession>
<keyword evidence="7" id="KW-1185">Reference proteome</keyword>
<dbReference type="OrthoDB" id="15253at2157"/>
<dbReference type="PANTHER" id="PTHR43359:SF1">
    <property type="entry name" value="FORMATE HYDROGENLYASE SUBUNIT 4-RELATED"/>
    <property type="match status" value="1"/>
</dbReference>
<evidence type="ECO:0000313" key="7">
    <source>
        <dbReference type="Proteomes" id="UP000290932"/>
    </source>
</evidence>
<feature type="transmembrane region" description="Helical" evidence="5">
    <location>
        <begin position="6"/>
        <end position="29"/>
    </location>
</feature>
<evidence type="ECO:0000256" key="3">
    <source>
        <dbReference type="ARBA" id="ARBA00022989"/>
    </source>
</evidence>
<dbReference type="Pfam" id="PF00146">
    <property type="entry name" value="NADHdh"/>
    <property type="match status" value="1"/>
</dbReference>